<dbReference type="EMBL" id="CP045119">
    <property type="protein sequence ID" value="QIN82538.1"/>
    <property type="molecule type" value="Genomic_DNA"/>
</dbReference>
<dbReference type="SUPFAM" id="SSF55961">
    <property type="entry name" value="Bet v1-like"/>
    <property type="match status" value="1"/>
</dbReference>
<sequence>MSGKGAVTIEERIAAPPEMVAAFVGDFRNAKQWMVGVDGIEPLGTDEYRLEIESPIGRIRPEVKVLEHGPTTVRWIYASAVEGGGRVDISPDANGGCRVSYQGEFHLKRGFLDRAARFVGAERFARTNGERSLSRLKHLMEARRLG</sequence>
<reference evidence="1 2" key="1">
    <citation type="submission" date="2019-10" db="EMBL/GenBank/DDBJ databases">
        <title>Rubrobacter sp nov SCSIO 52090 isolated from a deep-sea sediment in the South China Sea.</title>
        <authorList>
            <person name="Chen R.W."/>
        </authorList>
    </citation>
    <scope>NUCLEOTIDE SEQUENCE [LARGE SCALE GENOMIC DNA]</scope>
    <source>
        <strain evidence="1 2">SCSIO 52909</strain>
    </source>
</reference>
<dbReference type="KEGG" id="rub:GBA63_07700"/>
<evidence type="ECO:0000313" key="2">
    <source>
        <dbReference type="Proteomes" id="UP000501452"/>
    </source>
</evidence>
<evidence type="ECO:0008006" key="3">
    <source>
        <dbReference type="Google" id="ProtNLM"/>
    </source>
</evidence>
<dbReference type="Pfam" id="PF10604">
    <property type="entry name" value="Polyketide_cyc2"/>
    <property type="match status" value="1"/>
</dbReference>
<dbReference type="RefSeq" id="WP_166174976.1">
    <property type="nucleotide sequence ID" value="NZ_CP045119.1"/>
</dbReference>
<dbReference type="Proteomes" id="UP000501452">
    <property type="component" value="Chromosome"/>
</dbReference>
<evidence type="ECO:0000313" key="1">
    <source>
        <dbReference type="EMBL" id="QIN82538.1"/>
    </source>
</evidence>
<keyword evidence="2" id="KW-1185">Reference proteome</keyword>
<protein>
    <recommendedName>
        <fullName evidence="3">SRPBCC family protein</fullName>
    </recommendedName>
</protein>
<proteinExistence type="predicted"/>
<name>A0A6G8Q7X9_9ACTN</name>
<dbReference type="AlphaFoldDB" id="A0A6G8Q7X9"/>
<dbReference type="InterPro" id="IPR019587">
    <property type="entry name" value="Polyketide_cyclase/dehydratase"/>
</dbReference>
<accession>A0A6G8Q7X9</accession>
<dbReference type="InterPro" id="IPR023393">
    <property type="entry name" value="START-like_dom_sf"/>
</dbReference>
<organism evidence="1 2">
    <name type="scientific">Rubrobacter tropicus</name>
    <dbReference type="NCBI Taxonomy" id="2653851"/>
    <lineage>
        <taxon>Bacteria</taxon>
        <taxon>Bacillati</taxon>
        <taxon>Actinomycetota</taxon>
        <taxon>Rubrobacteria</taxon>
        <taxon>Rubrobacterales</taxon>
        <taxon>Rubrobacteraceae</taxon>
        <taxon>Rubrobacter</taxon>
    </lineage>
</organism>
<gene>
    <name evidence="1" type="ORF">GBA63_07700</name>
</gene>
<dbReference type="Gene3D" id="3.30.530.20">
    <property type="match status" value="1"/>
</dbReference>